<feature type="compositionally biased region" description="Basic and acidic residues" evidence="4">
    <location>
        <begin position="10"/>
        <end position="22"/>
    </location>
</feature>
<reference evidence="6 7" key="1">
    <citation type="submission" date="2018-10" db="EMBL/GenBank/DDBJ databases">
        <title>Relationship between Morphology and Antimicrobial Activity in Streptomyces.</title>
        <authorList>
            <person name="Kang H.J."/>
            <person name="Kim S.B."/>
        </authorList>
    </citation>
    <scope>NUCLEOTIDE SEQUENCE [LARGE SCALE GENOMIC DNA]</scope>
    <source>
        <strain evidence="6 7">BH38</strain>
    </source>
</reference>
<dbReference type="EMBL" id="CP032698">
    <property type="protein sequence ID" value="AYG79099.1"/>
    <property type="molecule type" value="Genomic_DNA"/>
</dbReference>
<dbReference type="PANTHER" id="PTHR45527:SF1">
    <property type="entry name" value="FATTY ACID SYNTHASE"/>
    <property type="match status" value="1"/>
</dbReference>
<evidence type="ECO:0000256" key="2">
    <source>
        <dbReference type="ARBA" id="ARBA00022450"/>
    </source>
</evidence>
<dbReference type="InterPro" id="IPR036736">
    <property type="entry name" value="ACP-like_sf"/>
</dbReference>
<dbReference type="AlphaFoldDB" id="A0A387H6Z7"/>
<feature type="region of interest" description="Disordered" evidence="4">
    <location>
        <begin position="981"/>
        <end position="1013"/>
    </location>
</feature>
<keyword evidence="3" id="KW-0597">Phosphoprotein</keyword>
<organism evidence="6 7">
    <name type="scientific">Streptomyces hundungensis</name>
    <dbReference type="NCBI Taxonomy" id="1077946"/>
    <lineage>
        <taxon>Bacteria</taxon>
        <taxon>Bacillati</taxon>
        <taxon>Actinomycetota</taxon>
        <taxon>Actinomycetes</taxon>
        <taxon>Kitasatosporales</taxon>
        <taxon>Streptomycetaceae</taxon>
        <taxon>Streptomyces</taxon>
    </lineage>
</organism>
<dbReference type="InterPro" id="IPR000873">
    <property type="entry name" value="AMP-dep_synth/lig_dom"/>
</dbReference>
<feature type="compositionally biased region" description="Basic and acidic residues" evidence="4">
    <location>
        <begin position="1001"/>
        <end position="1013"/>
    </location>
</feature>
<dbReference type="EC" id="2.3.1.-" evidence="6"/>
<proteinExistence type="predicted"/>
<feature type="compositionally biased region" description="Low complexity" evidence="4">
    <location>
        <begin position="989"/>
        <end position="1000"/>
    </location>
</feature>
<dbReference type="GO" id="GO:0044550">
    <property type="term" value="P:secondary metabolite biosynthetic process"/>
    <property type="evidence" value="ECO:0007669"/>
    <property type="project" value="TreeGrafter"/>
</dbReference>
<dbReference type="GO" id="GO:0008610">
    <property type="term" value="P:lipid biosynthetic process"/>
    <property type="evidence" value="ECO:0007669"/>
    <property type="project" value="UniProtKB-ARBA"/>
</dbReference>
<dbReference type="InterPro" id="IPR042099">
    <property type="entry name" value="ANL_N_sf"/>
</dbReference>
<dbReference type="RefSeq" id="WP_120720252.1">
    <property type="nucleotide sequence ID" value="NZ_CP032698.1"/>
</dbReference>
<evidence type="ECO:0000256" key="4">
    <source>
        <dbReference type="SAM" id="MobiDB-lite"/>
    </source>
</evidence>
<comment type="cofactor">
    <cofactor evidence="1">
        <name>pantetheine 4'-phosphate</name>
        <dbReference type="ChEBI" id="CHEBI:47942"/>
    </cofactor>
</comment>
<dbReference type="FunFam" id="3.40.50.12780:FF:000012">
    <property type="entry name" value="Non-ribosomal peptide synthetase"/>
    <property type="match status" value="1"/>
</dbReference>
<dbReference type="GO" id="GO:0016746">
    <property type="term" value="F:acyltransferase activity"/>
    <property type="evidence" value="ECO:0007669"/>
    <property type="project" value="UniProtKB-KW"/>
</dbReference>
<dbReference type="CDD" id="cd17643">
    <property type="entry name" value="A_NRPS_Cytc1-like"/>
    <property type="match status" value="1"/>
</dbReference>
<evidence type="ECO:0000256" key="3">
    <source>
        <dbReference type="ARBA" id="ARBA00022553"/>
    </source>
</evidence>
<dbReference type="SUPFAM" id="SSF52777">
    <property type="entry name" value="CoA-dependent acyltransferases"/>
    <property type="match status" value="2"/>
</dbReference>
<dbReference type="PROSITE" id="PS50075">
    <property type="entry name" value="CARRIER"/>
    <property type="match status" value="1"/>
</dbReference>
<dbReference type="Pfam" id="PF00501">
    <property type="entry name" value="AMP-binding"/>
    <property type="match status" value="1"/>
</dbReference>
<keyword evidence="6" id="KW-0012">Acyltransferase</keyword>
<dbReference type="SUPFAM" id="SSF56801">
    <property type="entry name" value="Acetyl-CoA synthetase-like"/>
    <property type="match status" value="1"/>
</dbReference>
<dbReference type="InterPro" id="IPR001242">
    <property type="entry name" value="Condensation_dom"/>
</dbReference>
<dbReference type="Gene3D" id="3.30.300.30">
    <property type="match status" value="1"/>
</dbReference>
<dbReference type="Gene3D" id="3.30.559.10">
    <property type="entry name" value="Chloramphenicol acetyltransferase-like domain"/>
    <property type="match status" value="1"/>
</dbReference>
<keyword evidence="2" id="KW-0596">Phosphopantetheine</keyword>
<evidence type="ECO:0000256" key="1">
    <source>
        <dbReference type="ARBA" id="ARBA00001957"/>
    </source>
</evidence>
<dbReference type="InterPro" id="IPR010071">
    <property type="entry name" value="AA_adenyl_dom"/>
</dbReference>
<evidence type="ECO:0000259" key="5">
    <source>
        <dbReference type="PROSITE" id="PS50075"/>
    </source>
</evidence>
<dbReference type="InterPro" id="IPR009081">
    <property type="entry name" value="PP-bd_ACP"/>
</dbReference>
<dbReference type="InterPro" id="IPR020806">
    <property type="entry name" value="PKS_PP-bd"/>
</dbReference>
<dbReference type="GO" id="GO:0031177">
    <property type="term" value="F:phosphopantetheine binding"/>
    <property type="evidence" value="ECO:0007669"/>
    <property type="project" value="InterPro"/>
</dbReference>
<dbReference type="OrthoDB" id="2472181at2"/>
<accession>A0A387H6Z7</accession>
<keyword evidence="6" id="KW-0808">Transferase</keyword>
<gene>
    <name evidence="6" type="primary">ppsB</name>
    <name evidence="6" type="ORF">DWB77_01209</name>
</gene>
<dbReference type="Gene3D" id="3.40.50.12780">
    <property type="entry name" value="N-terminal domain of ligase-like"/>
    <property type="match status" value="1"/>
</dbReference>
<dbReference type="InterPro" id="IPR023213">
    <property type="entry name" value="CAT-like_dom_sf"/>
</dbReference>
<dbReference type="SMART" id="SM00823">
    <property type="entry name" value="PKS_PP"/>
    <property type="match status" value="1"/>
</dbReference>
<dbReference type="InterPro" id="IPR045851">
    <property type="entry name" value="AMP-bd_C_sf"/>
</dbReference>
<evidence type="ECO:0000313" key="6">
    <source>
        <dbReference type="EMBL" id="AYG79099.1"/>
    </source>
</evidence>
<dbReference type="Gene3D" id="3.30.559.30">
    <property type="entry name" value="Nonribosomal peptide synthetase, condensation domain"/>
    <property type="match status" value="1"/>
</dbReference>
<dbReference type="Pfam" id="PF13193">
    <property type="entry name" value="AMP-binding_C"/>
    <property type="match status" value="1"/>
</dbReference>
<dbReference type="FunFam" id="3.40.50.980:FF:000001">
    <property type="entry name" value="Non-ribosomal peptide synthetase"/>
    <property type="match status" value="1"/>
</dbReference>
<dbReference type="NCBIfam" id="TIGR01733">
    <property type="entry name" value="AA-adenyl-dom"/>
    <property type="match status" value="1"/>
</dbReference>
<dbReference type="Gene3D" id="1.10.1200.10">
    <property type="entry name" value="ACP-like"/>
    <property type="match status" value="1"/>
</dbReference>
<dbReference type="InterPro" id="IPR025110">
    <property type="entry name" value="AMP-bd_C"/>
</dbReference>
<name>A0A387H6Z7_9ACTN</name>
<dbReference type="Pfam" id="PF00668">
    <property type="entry name" value="Condensation"/>
    <property type="match status" value="1"/>
</dbReference>
<protein>
    <submittedName>
        <fullName evidence="6">Plipastatin synthase subunit B</fullName>
        <ecNumber evidence="6">2.3.1.-</ecNumber>
    </submittedName>
</protein>
<evidence type="ECO:0000313" key="7">
    <source>
        <dbReference type="Proteomes" id="UP000271554"/>
    </source>
</evidence>
<dbReference type="PROSITE" id="PS00455">
    <property type="entry name" value="AMP_BINDING"/>
    <property type="match status" value="1"/>
</dbReference>
<feature type="region of interest" description="Disordered" evidence="4">
    <location>
        <begin position="1"/>
        <end position="40"/>
    </location>
</feature>
<dbReference type="KEGG" id="shun:DWB77_01209"/>
<dbReference type="GO" id="GO:0043041">
    <property type="term" value="P:amino acid activation for nonribosomal peptide biosynthetic process"/>
    <property type="evidence" value="ECO:0007669"/>
    <property type="project" value="TreeGrafter"/>
</dbReference>
<dbReference type="GO" id="GO:0005737">
    <property type="term" value="C:cytoplasm"/>
    <property type="evidence" value="ECO:0007669"/>
    <property type="project" value="TreeGrafter"/>
</dbReference>
<dbReference type="InterPro" id="IPR020845">
    <property type="entry name" value="AMP-binding_CS"/>
</dbReference>
<keyword evidence="7" id="KW-1185">Reference proteome</keyword>
<dbReference type="Pfam" id="PF00550">
    <property type="entry name" value="PP-binding"/>
    <property type="match status" value="1"/>
</dbReference>
<feature type="domain" description="Carrier" evidence="5">
    <location>
        <begin position="1010"/>
        <end position="1084"/>
    </location>
</feature>
<dbReference type="SUPFAM" id="SSF47336">
    <property type="entry name" value="ACP-like"/>
    <property type="match status" value="1"/>
</dbReference>
<dbReference type="GO" id="GO:0017000">
    <property type="term" value="P:antibiotic biosynthetic process"/>
    <property type="evidence" value="ECO:0007669"/>
    <property type="project" value="UniProtKB-ARBA"/>
</dbReference>
<dbReference type="PANTHER" id="PTHR45527">
    <property type="entry name" value="NONRIBOSOMAL PEPTIDE SYNTHETASE"/>
    <property type="match status" value="1"/>
</dbReference>
<sequence length="1093" mass="115731">MTGDAPVTVESRDRPATEEGRPIAEAVPLTPGRTDLEAAPLTPGRTDLEAVPLTPGQTDLYAADRSAEDPATYNASLFLRVEGALDEAVLRTRFAALLAAQPLLGARVSDLDGRLVLAPGHRPPRLFVTDAPVDPDGPLARARLRREALRPFDLDHGPLLRVVLVRHTSTTAHLCLTAHHLVVDEASMALLAQGLLSDTPAPPAESFATWSKAQQQLLPERRERAAALAQELAPRVSASLEWGRTPAADPVAAGTSDAVPLRIPDAVWDAAGDLATTLGITRHSLVIAAAGLVLSRNSSTERPVIGTSVSRRTPRHGAAIGYFSATVPVPLDTGGTGSAADYLKQTHRRAMAAYRDADLPLSSVLPPADRAGLSLVVVPCRTLPDIVTPELTAHPLPDPGFGPAQFPLALYLRQDLPGEQRGLLRHRAAEVDAVAATLFCHQLEAVVTDMVENPSTPLARLAVLPAADRGAQGGPAPADPAPAAGSDLVSQFTEQATRLPGNIAVSCAQQRLTYRELDERATALAQSLIERGVRAGERVGVCLQRGTDLVTALLGVLKAGAAYVPLDPDYPRERLAFITEDTGLSTVVTDRGPGLLPAHLTLLPAGTVPSDADTPLPGPDPERVAYVIHTSGSTGTPKGVLVRHRNVSALLAATAGPDGFGLGEQDVWTLFHSFAFDFSVWEIWGCLLTGGHLVVVPHWTARDPESFHALLVAEGVTVLNQTPSAFAQLLAADATARDPLQVRLLIFGGEPLDARMLLSWMDRYPEHTCRPVNMYGITETTVHCTWRSLTRADALAGTRSVGRPLPGWRLYVLDAQGRPVAPGVPGEIHVAGSGVTAGYLNRPELNADRFLTGPFDGLSESVLYRSGDRGRMLPGGEIEHLGRLDDQVKIRGHRIELGEIREAILSHPAVAGAAAVVRDAHDAATARIDAYLVPAGVAPDPAELRQWLAGRLPAHMLPATFTAVAALPLTVNGKLDTARLPEPARGREAAPPTGAAGTGPDAREETPGTAEPHDAAAQLAAVWQELLGVPVGRDDNFFELGGNSLLAVRLNALQRSNGFPGSQLKLIFRNPTPRRLAAVMGRPANGPTPQEEA</sequence>
<dbReference type="Proteomes" id="UP000271554">
    <property type="component" value="Chromosome"/>
</dbReference>